<evidence type="ECO:0000256" key="4">
    <source>
        <dbReference type="ARBA" id="ARBA00023235"/>
    </source>
</evidence>
<proteinExistence type="inferred from homology"/>
<comment type="catalytic activity">
    <reaction evidence="6">
        <text>alpha-D-xylose = alpha-D-xylulofuranose</text>
        <dbReference type="Rhea" id="RHEA:22816"/>
        <dbReference type="ChEBI" id="CHEBI:28518"/>
        <dbReference type="ChEBI" id="CHEBI:188998"/>
        <dbReference type="EC" id="5.3.1.5"/>
    </reaction>
</comment>
<evidence type="ECO:0000256" key="3">
    <source>
        <dbReference type="ARBA" id="ARBA00022723"/>
    </source>
</evidence>
<comment type="caution">
    <text evidence="9">The sequence shown here is derived from an EMBL/GenBank/DDBJ whole genome shotgun (WGS) entry which is preliminary data.</text>
</comment>
<dbReference type="GO" id="GO:0009045">
    <property type="term" value="F:xylose isomerase activity"/>
    <property type="evidence" value="ECO:0007669"/>
    <property type="project" value="UniProtKB-EC"/>
</dbReference>
<keyword evidence="5 6" id="KW-0119">Carbohydrate metabolism</keyword>
<dbReference type="EC" id="5.3.1.5" evidence="6"/>
<comment type="similarity">
    <text evidence="6">Belongs to the xylose isomerase family.</text>
</comment>
<evidence type="ECO:0000313" key="9">
    <source>
        <dbReference type="EMBL" id="MBA0087408.1"/>
    </source>
</evidence>
<dbReference type="PRINTS" id="PR00688">
    <property type="entry name" value="XYLOSISMRASE"/>
</dbReference>
<evidence type="ECO:0000256" key="1">
    <source>
        <dbReference type="ARBA" id="ARBA00004496"/>
    </source>
</evidence>
<dbReference type="PANTHER" id="PTHR12110">
    <property type="entry name" value="HYDROXYPYRUVATE ISOMERASE"/>
    <property type="match status" value="1"/>
</dbReference>
<keyword evidence="4 6" id="KW-0413">Isomerase</keyword>
<keyword evidence="2" id="KW-0963">Cytoplasm</keyword>
<evidence type="ECO:0000256" key="5">
    <source>
        <dbReference type="ARBA" id="ARBA00023277"/>
    </source>
</evidence>
<evidence type="ECO:0000256" key="7">
    <source>
        <dbReference type="RuleBase" id="RU000610"/>
    </source>
</evidence>
<sequence>GTEGQQEILAQIKLSLSRHGLRCSMVTAETFYHEVFAASPAAEAPEIRQYAAWRLKNTVDIAHELGAQFTVYWPGSLGYYVQGAIEETQTLRWYADALNAATTHDIEVAQRKNRPVLKHCLEAKPFEPQAEILLPTSDAMLAFIASGLLRHPEMVGLNPEYLHELMWGGAPRAALARALVAGKLWHFDVNDGYRLKHDVDIGVGLVNPLDWLNVLVLLRSHGYNGPFNLDYKPPRTTSNHGVFAVSFPSAVDRFITLWEMAGEVLEDPVLREAIAALKAGAGVKADGDGAGIFQANKDLLTLHELIAHRMVQILLGLHRGRTYSI</sequence>
<dbReference type="AlphaFoldDB" id="A0A7V8NTV5"/>
<name>A0A7V8NTV5_9BACT</name>
<accession>A0A7V8NTV5</accession>
<dbReference type="GO" id="GO:0046872">
    <property type="term" value="F:metal ion binding"/>
    <property type="evidence" value="ECO:0007669"/>
    <property type="project" value="UniProtKB-KW"/>
</dbReference>
<dbReference type="InterPro" id="IPR036237">
    <property type="entry name" value="Xyl_isomerase-like_sf"/>
</dbReference>
<dbReference type="Proteomes" id="UP000567293">
    <property type="component" value="Unassembled WGS sequence"/>
</dbReference>
<keyword evidence="6" id="KW-0859">Xylose metabolism</keyword>
<dbReference type="EMBL" id="JACDQQ010001991">
    <property type="protein sequence ID" value="MBA0087408.1"/>
    <property type="molecule type" value="Genomic_DNA"/>
</dbReference>
<keyword evidence="10" id="KW-1185">Reference proteome</keyword>
<evidence type="ECO:0000256" key="6">
    <source>
        <dbReference type="RuleBase" id="RU000609"/>
    </source>
</evidence>
<feature type="non-terminal residue" evidence="9">
    <location>
        <position position="1"/>
    </location>
</feature>
<evidence type="ECO:0000259" key="8">
    <source>
        <dbReference type="Pfam" id="PF01261"/>
    </source>
</evidence>
<evidence type="ECO:0000256" key="2">
    <source>
        <dbReference type="ARBA" id="ARBA00022490"/>
    </source>
</evidence>
<dbReference type="GO" id="GO:0042732">
    <property type="term" value="P:D-xylose metabolic process"/>
    <property type="evidence" value="ECO:0007669"/>
    <property type="project" value="UniProtKB-KW"/>
</dbReference>
<gene>
    <name evidence="9" type="ORF">HRJ53_20685</name>
</gene>
<feature type="domain" description="Xylose isomerase-like TIM barrel" evidence="8">
    <location>
        <begin position="7"/>
        <end position="236"/>
    </location>
</feature>
<organism evidence="9 10">
    <name type="scientific">Candidatus Acidiferrum panamense</name>
    <dbReference type="NCBI Taxonomy" id="2741543"/>
    <lineage>
        <taxon>Bacteria</taxon>
        <taxon>Pseudomonadati</taxon>
        <taxon>Acidobacteriota</taxon>
        <taxon>Terriglobia</taxon>
        <taxon>Candidatus Acidiferrales</taxon>
        <taxon>Candidatus Acidiferrum</taxon>
    </lineage>
</organism>
<comment type="subunit">
    <text evidence="7">Homotetramer.</text>
</comment>
<keyword evidence="3 6" id="KW-0479">Metal-binding</keyword>
<protein>
    <recommendedName>
        <fullName evidence="6">Xylose isomerase</fullName>
        <ecNumber evidence="6">5.3.1.5</ecNumber>
    </recommendedName>
</protein>
<dbReference type="SUPFAM" id="SSF51658">
    <property type="entry name" value="Xylose isomerase-like"/>
    <property type="match status" value="1"/>
</dbReference>
<dbReference type="Pfam" id="PF01261">
    <property type="entry name" value="AP_endonuc_2"/>
    <property type="match status" value="1"/>
</dbReference>
<evidence type="ECO:0000313" key="10">
    <source>
        <dbReference type="Proteomes" id="UP000567293"/>
    </source>
</evidence>
<dbReference type="GO" id="GO:0005737">
    <property type="term" value="C:cytoplasm"/>
    <property type="evidence" value="ECO:0007669"/>
    <property type="project" value="UniProtKB-SubCell"/>
</dbReference>
<dbReference type="InterPro" id="IPR050312">
    <property type="entry name" value="IolE/XylAMocC-like"/>
</dbReference>
<dbReference type="InterPro" id="IPR001998">
    <property type="entry name" value="Xylose_isomerase"/>
</dbReference>
<dbReference type="PROSITE" id="PS51415">
    <property type="entry name" value="XYLOSE_ISOMERASE"/>
    <property type="match status" value="1"/>
</dbReference>
<comment type="subcellular location">
    <subcellularLocation>
        <location evidence="1 7">Cytoplasm</location>
    </subcellularLocation>
</comment>
<dbReference type="InterPro" id="IPR013022">
    <property type="entry name" value="Xyl_isomerase-like_TIM-brl"/>
</dbReference>
<dbReference type="PANTHER" id="PTHR12110:SF52">
    <property type="entry name" value="XYLOSE ISOMERASE"/>
    <property type="match status" value="1"/>
</dbReference>
<reference evidence="9" key="1">
    <citation type="submission" date="2020-06" db="EMBL/GenBank/DDBJ databases">
        <title>Legume-microbial interactions unlock mineral nutrients during tropical forest succession.</title>
        <authorList>
            <person name="Epihov D.Z."/>
        </authorList>
    </citation>
    <scope>NUCLEOTIDE SEQUENCE [LARGE SCALE GENOMIC DNA]</scope>
    <source>
        <strain evidence="9">Pan2503</strain>
    </source>
</reference>
<dbReference type="Gene3D" id="3.20.20.150">
    <property type="entry name" value="Divalent-metal-dependent TIM barrel enzymes"/>
    <property type="match status" value="1"/>
</dbReference>